<keyword evidence="2" id="KW-1185">Reference proteome</keyword>
<accession>A0A914USJ7</accession>
<evidence type="ECO:0000256" key="1">
    <source>
        <dbReference type="SAM" id="SignalP"/>
    </source>
</evidence>
<name>A0A914USJ7_9BILA</name>
<evidence type="ECO:0000313" key="2">
    <source>
        <dbReference type="Proteomes" id="UP000887566"/>
    </source>
</evidence>
<feature type="signal peptide" evidence="1">
    <location>
        <begin position="1"/>
        <end position="19"/>
    </location>
</feature>
<evidence type="ECO:0000313" key="3">
    <source>
        <dbReference type="WBParaSite" id="PSAMB.scaffold12259size2856.g34746.t1"/>
    </source>
</evidence>
<proteinExistence type="predicted"/>
<feature type="chain" id="PRO_5037426327" evidence="1">
    <location>
        <begin position="20"/>
        <end position="91"/>
    </location>
</feature>
<keyword evidence="1" id="KW-0732">Signal</keyword>
<sequence>MSWSNGIGMTALILRFVFIGNKLQCFNQCSAAIVRDGDDVVIVVIDADADESDFVDRSLTAIAFLSREDNVVWPPTHTAVGSPPFMEPTAS</sequence>
<organism evidence="2 3">
    <name type="scientific">Plectus sambesii</name>
    <dbReference type="NCBI Taxonomy" id="2011161"/>
    <lineage>
        <taxon>Eukaryota</taxon>
        <taxon>Metazoa</taxon>
        <taxon>Ecdysozoa</taxon>
        <taxon>Nematoda</taxon>
        <taxon>Chromadorea</taxon>
        <taxon>Plectida</taxon>
        <taxon>Plectina</taxon>
        <taxon>Plectoidea</taxon>
        <taxon>Plectidae</taxon>
        <taxon>Plectus</taxon>
    </lineage>
</organism>
<reference evidence="3" key="1">
    <citation type="submission" date="2022-11" db="UniProtKB">
        <authorList>
            <consortium name="WormBaseParasite"/>
        </authorList>
    </citation>
    <scope>IDENTIFICATION</scope>
</reference>
<dbReference type="AlphaFoldDB" id="A0A914USJ7"/>
<protein>
    <submittedName>
        <fullName evidence="3">Uncharacterized protein</fullName>
    </submittedName>
</protein>
<dbReference type="Proteomes" id="UP000887566">
    <property type="component" value="Unplaced"/>
</dbReference>
<dbReference type="WBParaSite" id="PSAMB.scaffold12259size2856.g34746.t1">
    <property type="protein sequence ID" value="PSAMB.scaffold12259size2856.g34746.t1"/>
    <property type="gene ID" value="PSAMB.scaffold12259size2856.g34746"/>
</dbReference>